<dbReference type="GO" id="GO:0016491">
    <property type="term" value="F:oxidoreductase activity"/>
    <property type="evidence" value="ECO:0007669"/>
    <property type="project" value="UniProtKB-KW"/>
</dbReference>
<keyword evidence="1" id="KW-0560">Oxidoreductase</keyword>
<dbReference type="AlphaFoldDB" id="A0AAD1PZE6"/>
<dbReference type="EMBL" id="LR882963">
    <property type="protein sequence ID" value="CAD5912754.1"/>
    <property type="molecule type" value="Genomic_DNA"/>
</dbReference>
<dbReference type="Proteomes" id="UP001153761">
    <property type="component" value="Chromosome"/>
</dbReference>
<sequence>MNTIPPPTPALIPIERLKHLINQSITTLETLLQDPAVSPTERANIALKILEMSGCSSVTPLELLQSPSLLAPSVSFNASPISQPSTTTVELLPSSVPIVAENNLEILPATGLTQAHYI</sequence>
<protein>
    <submittedName>
        <fullName evidence="1">PKHD-type hydroxylase</fullName>
        <ecNumber evidence="1">1.14.11.-</ecNumber>
    </submittedName>
</protein>
<name>A0AAD1PZE6_PLAAG</name>
<accession>A0AAD1PZE6</accession>
<evidence type="ECO:0000313" key="2">
    <source>
        <dbReference type="Proteomes" id="UP001153761"/>
    </source>
</evidence>
<evidence type="ECO:0000313" key="1">
    <source>
        <dbReference type="EMBL" id="CAD5912754.1"/>
    </source>
</evidence>
<gene>
    <name evidence="1" type="ORF">PANO66_00162</name>
</gene>
<reference evidence="1" key="1">
    <citation type="submission" date="2020-09" db="EMBL/GenBank/DDBJ databases">
        <authorList>
            <person name="Blom J."/>
        </authorList>
    </citation>
    <scope>NUCLEOTIDE SEQUENCE</scope>
    <source>
        <strain evidence="1">No.66</strain>
    </source>
</reference>
<dbReference type="RefSeq" id="WP_254032042.1">
    <property type="nucleotide sequence ID" value="NZ_LR882963.1"/>
</dbReference>
<organism evidence="1 2">
    <name type="scientific">Planktothrix agardhii</name>
    <name type="common">Oscillatoria agardhii</name>
    <dbReference type="NCBI Taxonomy" id="1160"/>
    <lineage>
        <taxon>Bacteria</taxon>
        <taxon>Bacillati</taxon>
        <taxon>Cyanobacteriota</taxon>
        <taxon>Cyanophyceae</taxon>
        <taxon>Oscillatoriophycideae</taxon>
        <taxon>Oscillatoriales</taxon>
        <taxon>Microcoleaceae</taxon>
        <taxon>Planktothrix</taxon>
    </lineage>
</organism>
<dbReference type="EC" id="1.14.11.-" evidence="1"/>
<proteinExistence type="predicted"/>